<evidence type="ECO:0000256" key="3">
    <source>
        <dbReference type="ARBA" id="ARBA00023163"/>
    </source>
</evidence>
<dbReference type="RefSeq" id="WP_189174742.1">
    <property type="nucleotide sequence ID" value="NZ_BMNG01000007.1"/>
</dbReference>
<gene>
    <name evidence="6" type="ORF">GCM10012286_36410</name>
</gene>
<dbReference type="PANTHER" id="PTHR47506">
    <property type="entry name" value="TRANSCRIPTIONAL REGULATORY PROTEIN"/>
    <property type="match status" value="1"/>
</dbReference>
<name>A0ABQ2M2S5_9ACTN</name>
<keyword evidence="1" id="KW-0805">Transcription regulation</keyword>
<dbReference type="SUPFAM" id="SSF48498">
    <property type="entry name" value="Tetracyclin repressor-like, C-terminal domain"/>
    <property type="match status" value="1"/>
</dbReference>
<dbReference type="Proteomes" id="UP000656881">
    <property type="component" value="Unassembled WGS sequence"/>
</dbReference>
<dbReference type="InterPro" id="IPR009057">
    <property type="entry name" value="Homeodomain-like_sf"/>
</dbReference>
<dbReference type="SUPFAM" id="SSF46689">
    <property type="entry name" value="Homeodomain-like"/>
    <property type="match status" value="1"/>
</dbReference>
<sequence length="197" mass="21668">MDSTVATERALDAAERLFYQRGIQTVGMDDIRTASGLSLKRLYQLFPAKERLVEAYLERRDVRWRESLAEYVERYEDPERRITAVFDWLGEWFAEPDFNGCAWINSYGELGSTSEPVARQVRLHKAAFKDYVAELVAGAGLPGSLGDSVFLLAEGAMVTAAITRTADPAAQAARAVRLLIAAGREGEPAVPGGARLS</sequence>
<evidence type="ECO:0000259" key="5">
    <source>
        <dbReference type="PROSITE" id="PS50977"/>
    </source>
</evidence>
<dbReference type="InterPro" id="IPR036271">
    <property type="entry name" value="Tet_transcr_reg_TetR-rel_C_sf"/>
</dbReference>
<evidence type="ECO:0000256" key="2">
    <source>
        <dbReference type="ARBA" id="ARBA00023125"/>
    </source>
</evidence>
<dbReference type="PANTHER" id="PTHR47506:SF1">
    <property type="entry name" value="HTH-TYPE TRANSCRIPTIONAL REGULATOR YJDC"/>
    <property type="match status" value="1"/>
</dbReference>
<evidence type="ECO:0000313" key="7">
    <source>
        <dbReference type="Proteomes" id="UP000656881"/>
    </source>
</evidence>
<feature type="DNA-binding region" description="H-T-H motif" evidence="4">
    <location>
        <begin position="27"/>
        <end position="46"/>
    </location>
</feature>
<proteinExistence type="predicted"/>
<keyword evidence="7" id="KW-1185">Reference proteome</keyword>
<dbReference type="EMBL" id="BMNG01000007">
    <property type="protein sequence ID" value="GGO46156.1"/>
    <property type="molecule type" value="Genomic_DNA"/>
</dbReference>
<evidence type="ECO:0000313" key="6">
    <source>
        <dbReference type="EMBL" id="GGO46156.1"/>
    </source>
</evidence>
<reference evidence="7" key="1">
    <citation type="journal article" date="2019" name="Int. J. Syst. Evol. Microbiol.">
        <title>The Global Catalogue of Microorganisms (GCM) 10K type strain sequencing project: providing services to taxonomists for standard genome sequencing and annotation.</title>
        <authorList>
            <consortium name="The Broad Institute Genomics Platform"/>
            <consortium name="The Broad Institute Genome Sequencing Center for Infectious Disease"/>
            <person name="Wu L."/>
            <person name="Ma J."/>
        </authorList>
    </citation>
    <scope>NUCLEOTIDE SEQUENCE [LARGE SCALE GENOMIC DNA]</scope>
    <source>
        <strain evidence="7">CGMCC 4.7349</strain>
    </source>
</reference>
<dbReference type="Gene3D" id="1.10.357.10">
    <property type="entry name" value="Tetracycline Repressor, domain 2"/>
    <property type="match status" value="1"/>
</dbReference>
<keyword evidence="2 4" id="KW-0238">DNA-binding</keyword>
<dbReference type="PROSITE" id="PS50977">
    <property type="entry name" value="HTH_TETR_2"/>
    <property type="match status" value="1"/>
</dbReference>
<dbReference type="PRINTS" id="PR00455">
    <property type="entry name" value="HTHTETR"/>
</dbReference>
<evidence type="ECO:0000256" key="4">
    <source>
        <dbReference type="PROSITE-ProRule" id="PRU00335"/>
    </source>
</evidence>
<keyword evidence="3" id="KW-0804">Transcription</keyword>
<protein>
    <submittedName>
        <fullName evidence="6">TetR family transcriptional regulator</fullName>
    </submittedName>
</protein>
<comment type="caution">
    <text evidence="6">The sequence shown here is derived from an EMBL/GenBank/DDBJ whole genome shotgun (WGS) entry which is preliminary data.</text>
</comment>
<feature type="domain" description="HTH tetR-type" evidence="5">
    <location>
        <begin position="4"/>
        <end position="64"/>
    </location>
</feature>
<evidence type="ECO:0000256" key="1">
    <source>
        <dbReference type="ARBA" id="ARBA00023015"/>
    </source>
</evidence>
<organism evidence="6 7">
    <name type="scientific">Streptomyces lasiicapitis</name>
    <dbReference type="NCBI Taxonomy" id="1923961"/>
    <lineage>
        <taxon>Bacteria</taxon>
        <taxon>Bacillati</taxon>
        <taxon>Actinomycetota</taxon>
        <taxon>Actinomycetes</taxon>
        <taxon>Kitasatosporales</taxon>
        <taxon>Streptomycetaceae</taxon>
        <taxon>Streptomyces</taxon>
    </lineage>
</organism>
<dbReference type="InterPro" id="IPR001647">
    <property type="entry name" value="HTH_TetR"/>
</dbReference>
<accession>A0ABQ2M2S5</accession>
<dbReference type="Pfam" id="PF00440">
    <property type="entry name" value="TetR_N"/>
    <property type="match status" value="1"/>
</dbReference>